<accession>A0A1Y2F123</accession>
<dbReference type="InterPro" id="IPR050425">
    <property type="entry name" value="NAD(P)_dehydrat-like"/>
</dbReference>
<reference evidence="4 5" key="1">
    <citation type="submission" date="2016-07" db="EMBL/GenBank/DDBJ databases">
        <title>Pervasive Adenine N6-methylation of Active Genes in Fungi.</title>
        <authorList>
            <consortium name="DOE Joint Genome Institute"/>
            <person name="Mondo S.J."/>
            <person name="Dannebaum R.O."/>
            <person name="Kuo R.C."/>
            <person name="Labutti K."/>
            <person name="Haridas S."/>
            <person name="Kuo A."/>
            <person name="Salamov A."/>
            <person name="Ahrendt S.R."/>
            <person name="Lipzen A."/>
            <person name="Sullivan W."/>
            <person name="Andreopoulos W.B."/>
            <person name="Clum A."/>
            <person name="Lindquist E."/>
            <person name="Daum C."/>
            <person name="Ramamoorthy G.K."/>
            <person name="Gryganskyi A."/>
            <person name="Culley D."/>
            <person name="Magnuson J.K."/>
            <person name="James T.Y."/>
            <person name="O'Malley M.A."/>
            <person name="Stajich J.E."/>
            <person name="Spatafora J.W."/>
            <person name="Visel A."/>
            <person name="Grigoriev I.V."/>
        </authorList>
    </citation>
    <scope>NUCLEOTIDE SEQUENCE [LARGE SCALE GENOMIC DNA]</scope>
    <source>
        <strain evidence="4 5">62-1032</strain>
    </source>
</reference>
<dbReference type="OrthoDB" id="2735536at2759"/>
<organism evidence="4 5">
    <name type="scientific">Leucosporidium creatinivorum</name>
    <dbReference type="NCBI Taxonomy" id="106004"/>
    <lineage>
        <taxon>Eukaryota</taxon>
        <taxon>Fungi</taxon>
        <taxon>Dikarya</taxon>
        <taxon>Basidiomycota</taxon>
        <taxon>Pucciniomycotina</taxon>
        <taxon>Microbotryomycetes</taxon>
        <taxon>Leucosporidiales</taxon>
        <taxon>Leucosporidium</taxon>
    </lineage>
</organism>
<dbReference type="STRING" id="106004.A0A1Y2F123"/>
<proteinExistence type="inferred from homology"/>
<comment type="similarity">
    <text evidence="2">Belongs to the NAD(P)-dependent epimerase/dehydratase family. Dihydroflavonol-4-reductase subfamily.</text>
</comment>
<feature type="domain" description="NAD-dependent epimerase/dehydratase" evidence="3">
    <location>
        <begin position="8"/>
        <end position="264"/>
    </location>
</feature>
<dbReference type="SUPFAM" id="SSF51735">
    <property type="entry name" value="NAD(P)-binding Rossmann-fold domains"/>
    <property type="match status" value="1"/>
</dbReference>
<evidence type="ECO:0000256" key="2">
    <source>
        <dbReference type="ARBA" id="ARBA00023445"/>
    </source>
</evidence>
<evidence type="ECO:0000259" key="3">
    <source>
        <dbReference type="Pfam" id="PF01370"/>
    </source>
</evidence>
<dbReference type="InParanoid" id="A0A1Y2F123"/>
<dbReference type="EMBL" id="MCGR01000031">
    <property type="protein sequence ID" value="ORY77578.1"/>
    <property type="molecule type" value="Genomic_DNA"/>
</dbReference>
<evidence type="ECO:0000313" key="5">
    <source>
        <dbReference type="Proteomes" id="UP000193467"/>
    </source>
</evidence>
<evidence type="ECO:0000256" key="1">
    <source>
        <dbReference type="ARBA" id="ARBA00023002"/>
    </source>
</evidence>
<dbReference type="Pfam" id="PF01370">
    <property type="entry name" value="Epimerase"/>
    <property type="match status" value="1"/>
</dbReference>
<keyword evidence="1" id="KW-0560">Oxidoreductase</keyword>
<comment type="caution">
    <text evidence="4">The sequence shown here is derived from an EMBL/GenBank/DDBJ whole genome shotgun (WGS) entry which is preliminary data.</text>
</comment>
<name>A0A1Y2F123_9BASI</name>
<dbReference type="AlphaFoldDB" id="A0A1Y2F123"/>
<dbReference type="PANTHER" id="PTHR10366">
    <property type="entry name" value="NAD DEPENDENT EPIMERASE/DEHYDRATASE"/>
    <property type="match status" value="1"/>
</dbReference>
<protein>
    <recommendedName>
        <fullName evidence="3">NAD-dependent epimerase/dehydratase domain-containing protein</fullName>
    </recommendedName>
</protein>
<keyword evidence="5" id="KW-1185">Reference proteome</keyword>
<sequence length="341" mass="36248">MSSTSELVLITGATGFVGSEIALEALRQGFAIRLAVRKASQAEAFKAAYPEFASRTSFVVVPDLQAESAYDEAVKGVDYVVHAASPATFTPEDNRRDLLDPAIEGALSILKSANKVTSVTAVALTSSIVAHLNVQSPPGPEETLTDADWNPVTFEAAVAFPKEAGALTYAASKALAERAAWDFVKKEKPSFTLTTIAPTWVTGHNSEATLKSWSDLRSTHGMTAKSLYDVKEFPPAGLSSSFVDVGDVAKAHIGALKNPQAAGRRYLLVGGRFNYPEAAKAIAKAVPEAKSRFPSVEGAPFSPLFKVDSSAAERDFGFRYTTLEESMARFGQQLAALPLAA</sequence>
<gene>
    <name evidence="4" type="ORF">BCR35DRAFT_353106</name>
</gene>
<dbReference type="Gene3D" id="3.40.50.720">
    <property type="entry name" value="NAD(P)-binding Rossmann-like Domain"/>
    <property type="match status" value="1"/>
</dbReference>
<dbReference type="InterPro" id="IPR036291">
    <property type="entry name" value="NAD(P)-bd_dom_sf"/>
</dbReference>
<evidence type="ECO:0000313" key="4">
    <source>
        <dbReference type="EMBL" id="ORY77578.1"/>
    </source>
</evidence>
<dbReference type="Proteomes" id="UP000193467">
    <property type="component" value="Unassembled WGS sequence"/>
</dbReference>
<dbReference type="GO" id="GO:0016616">
    <property type="term" value="F:oxidoreductase activity, acting on the CH-OH group of donors, NAD or NADP as acceptor"/>
    <property type="evidence" value="ECO:0007669"/>
    <property type="project" value="TreeGrafter"/>
</dbReference>
<dbReference type="InterPro" id="IPR001509">
    <property type="entry name" value="Epimerase_deHydtase"/>
</dbReference>
<dbReference type="PANTHER" id="PTHR10366:SF564">
    <property type="entry name" value="STEROL-4-ALPHA-CARBOXYLATE 3-DEHYDROGENASE, DECARBOXYLATING"/>
    <property type="match status" value="1"/>
</dbReference>